<feature type="region of interest" description="Disordered" evidence="1">
    <location>
        <begin position="351"/>
        <end position="375"/>
    </location>
</feature>
<proteinExistence type="predicted"/>
<dbReference type="GO" id="GO:0005739">
    <property type="term" value="C:mitochondrion"/>
    <property type="evidence" value="ECO:0007669"/>
    <property type="project" value="TreeGrafter"/>
</dbReference>
<dbReference type="RefSeq" id="XP_066068999.1">
    <property type="nucleotide sequence ID" value="XM_066212902.1"/>
</dbReference>
<dbReference type="GeneID" id="91087715"/>
<reference evidence="3" key="3">
    <citation type="submission" date="2024-01" db="EMBL/GenBank/DDBJ databases">
        <authorList>
            <person name="Coelho M.A."/>
            <person name="David-Palma M."/>
            <person name="Shea T."/>
            <person name="Sun S."/>
            <person name="Cuomo C.A."/>
            <person name="Heitman J."/>
        </authorList>
    </citation>
    <scope>NUCLEOTIDE SEQUENCE</scope>
    <source>
        <strain evidence="3">CBS 7841</strain>
    </source>
</reference>
<dbReference type="SUPFAM" id="SSF51735">
    <property type="entry name" value="NAD(P)-binding Rossmann-fold domains"/>
    <property type="match status" value="1"/>
</dbReference>
<evidence type="ECO:0000313" key="3">
    <source>
        <dbReference type="EMBL" id="WVN88299.1"/>
    </source>
</evidence>
<dbReference type="EMBL" id="CP143787">
    <property type="protein sequence ID" value="WVN88299.1"/>
    <property type="molecule type" value="Genomic_DNA"/>
</dbReference>
<feature type="domain" description="NAD(P)-binding" evidence="2">
    <location>
        <begin position="27"/>
        <end position="172"/>
    </location>
</feature>
<sequence>MLTRRLTSTIIVPPHDKPSRKIVLVGAGFLGSYIARSLVADPRNKIKIVSRHPEALYSKLSTLGSQILPPTSTDISSPECFPHLCKAMEGASAVVSMAGLLVGSDEHMKALQEDGAKRVGEAAKKAGIRRVVGISAIGADPKAITAYWRTKANGEQAIWDNHPSASIIRPSILFGPGDSFFNRFATLAKYLPFLPVFGGGTVKFQPVYVGDVARAVEICCRDDPQLVQKVGGRIIEAGGPDILTYREIMQLVLRYTRLEGRRAIISLPYWLGTMQGFILEKLPESIFTLTRAQVAQLKFDNIVSPHLSMPSQDFQDLLKAFPSPATSSVPPGEVELKSVYGMLPTYLGVEEREKGKRTNGKRPTSLQEVSSLRRK</sequence>
<dbReference type="InterPro" id="IPR036291">
    <property type="entry name" value="NAD(P)-bd_dom_sf"/>
</dbReference>
<dbReference type="AlphaFoldDB" id="A0AAJ8JTU9"/>
<dbReference type="CDD" id="cd05271">
    <property type="entry name" value="NDUFA9_like_SDR_a"/>
    <property type="match status" value="1"/>
</dbReference>
<dbReference type="InterPro" id="IPR051207">
    <property type="entry name" value="ComplexI_NDUFA9_subunit"/>
</dbReference>
<reference evidence="3" key="1">
    <citation type="submission" date="2016-06" db="EMBL/GenBank/DDBJ databases">
        <authorList>
            <person name="Cuomo C."/>
            <person name="Litvintseva A."/>
            <person name="Heitman J."/>
            <person name="Chen Y."/>
            <person name="Sun S."/>
            <person name="Springer D."/>
            <person name="Dromer F."/>
            <person name="Young S."/>
            <person name="Zeng Q."/>
            <person name="Chapman S."/>
            <person name="Gujja S."/>
            <person name="Saif S."/>
            <person name="Birren B."/>
        </authorList>
    </citation>
    <scope>NUCLEOTIDE SEQUENCE</scope>
    <source>
        <strain evidence="3">CBS 7841</strain>
    </source>
</reference>
<gene>
    <name evidence="3" type="ORF">L203_103504</name>
</gene>
<dbReference type="GO" id="GO:0044877">
    <property type="term" value="F:protein-containing complex binding"/>
    <property type="evidence" value="ECO:0007669"/>
    <property type="project" value="TreeGrafter"/>
</dbReference>
<dbReference type="KEGG" id="cdep:91087715"/>
<name>A0AAJ8JTU9_9TREE</name>
<protein>
    <recommendedName>
        <fullName evidence="2">NAD(P)-binding domain-containing protein</fullName>
    </recommendedName>
</protein>
<organism evidence="3 4">
    <name type="scientific">Cryptococcus depauperatus CBS 7841</name>
    <dbReference type="NCBI Taxonomy" id="1295531"/>
    <lineage>
        <taxon>Eukaryota</taxon>
        <taxon>Fungi</taxon>
        <taxon>Dikarya</taxon>
        <taxon>Basidiomycota</taxon>
        <taxon>Agaricomycotina</taxon>
        <taxon>Tremellomycetes</taxon>
        <taxon>Tremellales</taxon>
        <taxon>Cryptococcaceae</taxon>
        <taxon>Cryptococcus</taxon>
    </lineage>
</organism>
<feature type="compositionally biased region" description="Polar residues" evidence="1">
    <location>
        <begin position="361"/>
        <end position="375"/>
    </location>
</feature>
<dbReference type="Pfam" id="PF13460">
    <property type="entry name" value="NAD_binding_10"/>
    <property type="match status" value="1"/>
</dbReference>
<dbReference type="PANTHER" id="PTHR12126:SF11">
    <property type="entry name" value="NADH DEHYDROGENASE [UBIQUINONE] 1 ALPHA SUBCOMPLEX SUBUNIT 9, MITOCHONDRIAL"/>
    <property type="match status" value="1"/>
</dbReference>
<dbReference type="PANTHER" id="PTHR12126">
    <property type="entry name" value="NADH-UBIQUINONE OXIDOREDUCTASE 39 KDA SUBUNIT-RELATED"/>
    <property type="match status" value="1"/>
</dbReference>
<evidence type="ECO:0000313" key="4">
    <source>
        <dbReference type="Proteomes" id="UP000094043"/>
    </source>
</evidence>
<reference evidence="3" key="2">
    <citation type="journal article" date="2022" name="Elife">
        <title>Obligate sexual reproduction of a homothallic fungus closely related to the Cryptococcus pathogenic species complex.</title>
        <authorList>
            <person name="Passer A.R."/>
            <person name="Clancey S.A."/>
            <person name="Shea T."/>
            <person name="David-Palma M."/>
            <person name="Averette A.F."/>
            <person name="Boekhout T."/>
            <person name="Porcel B.M."/>
            <person name="Nowrousian M."/>
            <person name="Cuomo C.A."/>
            <person name="Sun S."/>
            <person name="Heitman J."/>
            <person name="Coelho M.A."/>
        </authorList>
    </citation>
    <scope>NUCLEOTIDE SEQUENCE</scope>
    <source>
        <strain evidence="3">CBS 7841</strain>
    </source>
</reference>
<accession>A0AAJ8JTU9</accession>
<dbReference type="Proteomes" id="UP000094043">
    <property type="component" value="Chromosome 4"/>
</dbReference>
<dbReference type="InterPro" id="IPR016040">
    <property type="entry name" value="NAD(P)-bd_dom"/>
</dbReference>
<keyword evidence="4" id="KW-1185">Reference proteome</keyword>
<evidence type="ECO:0000259" key="2">
    <source>
        <dbReference type="Pfam" id="PF13460"/>
    </source>
</evidence>
<dbReference type="Gene3D" id="3.40.50.720">
    <property type="entry name" value="NAD(P)-binding Rossmann-like Domain"/>
    <property type="match status" value="1"/>
</dbReference>
<evidence type="ECO:0000256" key="1">
    <source>
        <dbReference type="SAM" id="MobiDB-lite"/>
    </source>
</evidence>